<feature type="transmembrane region" description="Helical" evidence="1">
    <location>
        <begin position="40"/>
        <end position="58"/>
    </location>
</feature>
<sequence>MSDRVIPAFIALIAGAVVAVLLFVPFVASEYGRHGRLTPARLLTWGASVVYAMALWTYTLLPLPDPATIRCAGVQLRPGQFVADILSYDVSSVGALLRNPAVQQVVLNVLLFLPLGLFLRALWGRGILAASAAALALSALIEVTQLTGLYGIYPCAYRVFDVDDLLANTLGGFLGAIAARLLIRTRGIGTGRTLPSEVTRGRRLTAMACDALTTWLMAVATGIAANAVQLFLLGVPRGELADVSDAVLLVPLVLHGLVAVATGRTIGDHAAHIRYAPGFAPVPLQGVVRYAAGIGGFQALGFLAPFDLAFAAVSVILVFVTADGRGLPGMVMRRPLEVARR</sequence>
<feature type="domain" description="VanZ-like" evidence="2">
    <location>
        <begin position="49"/>
        <end position="182"/>
    </location>
</feature>
<dbReference type="Pfam" id="PF04892">
    <property type="entry name" value="VanZ"/>
    <property type="match status" value="1"/>
</dbReference>
<evidence type="ECO:0000313" key="3">
    <source>
        <dbReference type="EMBL" id="GGH48970.1"/>
    </source>
</evidence>
<feature type="transmembrane region" description="Helical" evidence="1">
    <location>
        <begin position="6"/>
        <end position="28"/>
    </location>
</feature>
<name>A0A917IFS1_9MICO</name>
<feature type="transmembrane region" description="Helical" evidence="1">
    <location>
        <begin position="310"/>
        <end position="331"/>
    </location>
</feature>
<dbReference type="RefSeq" id="WP_188756818.1">
    <property type="nucleotide sequence ID" value="NZ_BMJY01000016.1"/>
</dbReference>
<evidence type="ECO:0000313" key="4">
    <source>
        <dbReference type="Proteomes" id="UP000657592"/>
    </source>
</evidence>
<dbReference type="EMBL" id="BMJY01000016">
    <property type="protein sequence ID" value="GGH48970.1"/>
    <property type="molecule type" value="Genomic_DNA"/>
</dbReference>
<dbReference type="PANTHER" id="PTHR36834">
    <property type="entry name" value="MEMBRANE PROTEIN-RELATED"/>
    <property type="match status" value="1"/>
</dbReference>
<dbReference type="AlphaFoldDB" id="A0A917IFS1"/>
<gene>
    <name evidence="3" type="ORF">GCM10010921_26830</name>
</gene>
<keyword evidence="1" id="KW-0812">Transmembrane</keyword>
<feature type="transmembrane region" description="Helical" evidence="1">
    <location>
        <begin position="101"/>
        <end position="119"/>
    </location>
</feature>
<accession>A0A917IFS1</accession>
<feature type="transmembrane region" description="Helical" evidence="1">
    <location>
        <begin position="126"/>
        <end position="153"/>
    </location>
</feature>
<protein>
    <recommendedName>
        <fullName evidence="2">VanZ-like domain-containing protein</fullName>
    </recommendedName>
</protein>
<dbReference type="Proteomes" id="UP000657592">
    <property type="component" value="Unassembled WGS sequence"/>
</dbReference>
<dbReference type="InterPro" id="IPR053150">
    <property type="entry name" value="Teicoplanin_resist-assoc"/>
</dbReference>
<dbReference type="PANTHER" id="PTHR36834:SF1">
    <property type="entry name" value="INTEGRAL MEMBRANE PROTEIN"/>
    <property type="match status" value="1"/>
</dbReference>
<feature type="transmembrane region" description="Helical" evidence="1">
    <location>
        <begin position="165"/>
        <end position="183"/>
    </location>
</feature>
<proteinExistence type="predicted"/>
<organism evidence="3 4">
    <name type="scientific">Microbacterium album</name>
    <dbReference type="NCBI Taxonomy" id="2053191"/>
    <lineage>
        <taxon>Bacteria</taxon>
        <taxon>Bacillati</taxon>
        <taxon>Actinomycetota</taxon>
        <taxon>Actinomycetes</taxon>
        <taxon>Micrococcales</taxon>
        <taxon>Microbacteriaceae</taxon>
        <taxon>Microbacterium</taxon>
    </lineage>
</organism>
<evidence type="ECO:0000259" key="2">
    <source>
        <dbReference type="Pfam" id="PF04892"/>
    </source>
</evidence>
<keyword evidence="1" id="KW-0472">Membrane</keyword>
<feature type="transmembrane region" description="Helical" evidence="1">
    <location>
        <begin position="204"/>
        <end position="226"/>
    </location>
</feature>
<keyword evidence="1" id="KW-1133">Transmembrane helix</keyword>
<keyword evidence="4" id="KW-1185">Reference proteome</keyword>
<comment type="caution">
    <text evidence="3">The sequence shown here is derived from an EMBL/GenBank/DDBJ whole genome shotgun (WGS) entry which is preliminary data.</text>
</comment>
<reference evidence="3" key="1">
    <citation type="journal article" date="2014" name="Int. J. Syst. Evol. Microbiol.">
        <title>Complete genome sequence of Corynebacterium casei LMG S-19264T (=DSM 44701T), isolated from a smear-ripened cheese.</title>
        <authorList>
            <consortium name="US DOE Joint Genome Institute (JGI-PGF)"/>
            <person name="Walter F."/>
            <person name="Albersmeier A."/>
            <person name="Kalinowski J."/>
            <person name="Ruckert C."/>
        </authorList>
    </citation>
    <scope>NUCLEOTIDE SEQUENCE</scope>
    <source>
        <strain evidence="3">CGMCC 1.15794</strain>
    </source>
</reference>
<reference evidence="3" key="2">
    <citation type="submission" date="2020-09" db="EMBL/GenBank/DDBJ databases">
        <authorList>
            <person name="Sun Q."/>
            <person name="Zhou Y."/>
        </authorList>
    </citation>
    <scope>NUCLEOTIDE SEQUENCE</scope>
    <source>
        <strain evidence="3">CGMCC 1.15794</strain>
    </source>
</reference>
<feature type="transmembrane region" description="Helical" evidence="1">
    <location>
        <begin position="246"/>
        <end position="266"/>
    </location>
</feature>
<evidence type="ECO:0000256" key="1">
    <source>
        <dbReference type="SAM" id="Phobius"/>
    </source>
</evidence>
<dbReference type="InterPro" id="IPR006976">
    <property type="entry name" value="VanZ-like"/>
</dbReference>